<dbReference type="Gene3D" id="2.20.140.10">
    <property type="entry name" value="WGR domain"/>
    <property type="match status" value="1"/>
</dbReference>
<dbReference type="RefSeq" id="WP_265048740.1">
    <property type="nucleotide sequence ID" value="NZ_CP100390.1"/>
</dbReference>
<accession>A0ABY6N593</accession>
<sequence>MSNDIAVFHFADDRSDKVWAIDSTINQSGEYTVWYGRNGSKLRHDSVSISPDRVARINEKLNSGYVRLKDRTIDAETCRMISIHQETETTDSLPTSLWYRIHDQVSLADMSDFLKSTVSNLAAYDKRQSEYLQATPVYKLLQFGNSNGCAEYKEGPLGVLLLFALRRYFQEKVEHLFHSGGLVQIADDNNNMLPDRFEDLGDYITDSCRQLFNELGFDDEMFILPTAKPVGMEHYSSIKTIKQLAIAMGCINAPIDLSVLQIETKAAFF</sequence>
<dbReference type="Proteomes" id="UP001163739">
    <property type="component" value="Chromosome"/>
</dbReference>
<protein>
    <recommendedName>
        <fullName evidence="3">DUF1828 domain-containing protein</fullName>
    </recommendedName>
</protein>
<reference evidence="1" key="1">
    <citation type="submission" date="2022-06" db="EMBL/GenBank/DDBJ databases">
        <title>Alkalimarinus sp. nov., isolated from gut of a Alitta virens.</title>
        <authorList>
            <person name="Yang A.I."/>
            <person name="Shin N.-R."/>
        </authorList>
    </citation>
    <scope>NUCLEOTIDE SEQUENCE</scope>
    <source>
        <strain evidence="1">A2M4</strain>
    </source>
</reference>
<proteinExistence type="predicted"/>
<evidence type="ECO:0000313" key="2">
    <source>
        <dbReference type="Proteomes" id="UP001163739"/>
    </source>
</evidence>
<name>A0ABY6N593_9ALTE</name>
<gene>
    <name evidence="1" type="ORF">NKI27_05790</name>
</gene>
<keyword evidence="2" id="KW-1185">Reference proteome</keyword>
<dbReference type="EMBL" id="CP100390">
    <property type="protein sequence ID" value="UZE97261.1"/>
    <property type="molecule type" value="Genomic_DNA"/>
</dbReference>
<evidence type="ECO:0008006" key="3">
    <source>
        <dbReference type="Google" id="ProtNLM"/>
    </source>
</evidence>
<evidence type="ECO:0000313" key="1">
    <source>
        <dbReference type="EMBL" id="UZE97261.1"/>
    </source>
</evidence>
<organism evidence="1 2">
    <name type="scientific">Alkalimarinus alittae</name>
    <dbReference type="NCBI Taxonomy" id="2961619"/>
    <lineage>
        <taxon>Bacteria</taxon>
        <taxon>Pseudomonadati</taxon>
        <taxon>Pseudomonadota</taxon>
        <taxon>Gammaproteobacteria</taxon>
        <taxon>Alteromonadales</taxon>
        <taxon>Alteromonadaceae</taxon>
        <taxon>Alkalimarinus</taxon>
    </lineage>
</organism>